<dbReference type="EMBL" id="CP163302">
    <property type="protein sequence ID" value="XDP46462.1"/>
    <property type="molecule type" value="Genomic_DNA"/>
</dbReference>
<organism evidence="1">
    <name type="scientific">Sinomonas puerhi</name>
    <dbReference type="NCBI Taxonomy" id="3238584"/>
    <lineage>
        <taxon>Bacteria</taxon>
        <taxon>Bacillati</taxon>
        <taxon>Actinomycetota</taxon>
        <taxon>Actinomycetes</taxon>
        <taxon>Micrococcales</taxon>
        <taxon>Micrococcaceae</taxon>
        <taxon>Sinomonas</taxon>
    </lineage>
</organism>
<accession>A0AB39L5N9</accession>
<gene>
    <name evidence="1" type="ORF">AB5L97_05490</name>
</gene>
<dbReference type="KEGG" id="spue:AB5L97_05490"/>
<dbReference type="RefSeq" id="WP_369046777.1">
    <property type="nucleotide sequence ID" value="NZ_CP163302.1"/>
</dbReference>
<name>A0AB39L5N9_9MICC</name>
<reference evidence="1" key="1">
    <citation type="submission" date="2024-07" db="EMBL/GenBank/DDBJ databases">
        <authorList>
            <person name="fu j."/>
        </authorList>
    </citation>
    <scope>NUCLEOTIDE SEQUENCE</scope>
    <source>
        <strain evidence="1">P10A9</strain>
    </source>
</reference>
<dbReference type="AlphaFoldDB" id="A0AB39L5N9"/>
<sequence>MGLAEHPAKAMALSATATNIFFILIPQLKGFAHHGQTVSWTRADASLQRRSL</sequence>
<evidence type="ECO:0000313" key="1">
    <source>
        <dbReference type="EMBL" id="XDP46462.1"/>
    </source>
</evidence>
<protein>
    <submittedName>
        <fullName evidence="1">Uncharacterized protein</fullName>
    </submittedName>
</protein>
<proteinExistence type="predicted"/>